<name>A0A2X4T738_SALER</name>
<evidence type="ECO:0000313" key="4">
    <source>
        <dbReference type="Proteomes" id="UP000248731"/>
    </source>
</evidence>
<evidence type="ECO:0000313" key="1">
    <source>
        <dbReference type="EMBL" id="SQI22933.1"/>
    </source>
</evidence>
<dbReference type="EMBL" id="UGXC01000002">
    <property type="protein sequence ID" value="SUG30065.1"/>
    <property type="molecule type" value="Genomic_DNA"/>
</dbReference>
<dbReference type="EMBL" id="UGWZ01000001">
    <property type="protein sequence ID" value="SUG14350.1"/>
    <property type="molecule type" value="Genomic_DNA"/>
</dbReference>
<evidence type="ECO:0000313" key="2">
    <source>
        <dbReference type="EMBL" id="SUG14350.1"/>
    </source>
</evidence>
<evidence type="ECO:0000313" key="6">
    <source>
        <dbReference type="Proteomes" id="UP000255443"/>
    </source>
</evidence>
<proteinExistence type="predicted"/>
<protein>
    <submittedName>
        <fullName evidence="1">Uncharacterized protein</fullName>
    </submittedName>
</protein>
<sequence length="44" mass="4877">MEELWNTVGIILNGDLALRVATQLSSVKIVHAAECGKVAVRQWR</sequence>
<dbReference type="AlphaFoldDB" id="A0A2X4T738"/>
<gene>
    <name evidence="2" type="ORF">NCTC7295_01968</name>
    <name evidence="3" type="ORF">NCTC7303_02271</name>
    <name evidence="1" type="ORF">NCTC7307_02074</name>
</gene>
<evidence type="ECO:0000313" key="5">
    <source>
        <dbReference type="Proteomes" id="UP000254124"/>
    </source>
</evidence>
<dbReference type="EMBL" id="LS483466">
    <property type="protein sequence ID" value="SQI22933.1"/>
    <property type="molecule type" value="Genomic_DNA"/>
</dbReference>
<reference evidence="4 5" key="1">
    <citation type="submission" date="2018-06" db="EMBL/GenBank/DDBJ databases">
        <authorList>
            <consortium name="Pathogen Informatics"/>
            <person name="Doyle S."/>
        </authorList>
    </citation>
    <scope>NUCLEOTIDE SEQUENCE [LARGE SCALE GENOMIC DNA]</scope>
    <source>
        <strain evidence="2 5">NCTC7295</strain>
        <strain evidence="3 6">NCTC7303</strain>
        <strain evidence="1 4">NCTC7307</strain>
    </source>
</reference>
<evidence type="ECO:0000313" key="3">
    <source>
        <dbReference type="EMBL" id="SUG30065.1"/>
    </source>
</evidence>
<dbReference type="Proteomes" id="UP000255443">
    <property type="component" value="Unassembled WGS sequence"/>
</dbReference>
<organism evidence="1 4">
    <name type="scientific">Salmonella enterica subsp. arizonae</name>
    <dbReference type="NCBI Taxonomy" id="59203"/>
    <lineage>
        <taxon>Bacteria</taxon>
        <taxon>Pseudomonadati</taxon>
        <taxon>Pseudomonadota</taxon>
        <taxon>Gammaproteobacteria</taxon>
        <taxon>Enterobacterales</taxon>
        <taxon>Enterobacteriaceae</taxon>
        <taxon>Salmonella</taxon>
    </lineage>
</organism>
<accession>A0A2X4T738</accession>
<keyword evidence="4" id="KW-1185">Reference proteome</keyword>
<dbReference type="Proteomes" id="UP000254124">
    <property type="component" value="Unassembled WGS sequence"/>
</dbReference>
<dbReference type="Proteomes" id="UP000248731">
    <property type="component" value="Chromosome 1"/>
</dbReference>